<evidence type="ECO:0000256" key="2">
    <source>
        <dbReference type="ARBA" id="ARBA00022980"/>
    </source>
</evidence>
<dbReference type="SUPFAM" id="SSF50249">
    <property type="entry name" value="Nucleic acid-binding proteins"/>
    <property type="match status" value="2"/>
</dbReference>
<organism evidence="6 7">
    <name type="scientific">Streptomyces ipomoeae</name>
    <dbReference type="NCBI Taxonomy" id="103232"/>
    <lineage>
        <taxon>Bacteria</taxon>
        <taxon>Bacillati</taxon>
        <taxon>Actinomycetota</taxon>
        <taxon>Actinomycetes</taxon>
        <taxon>Kitasatosporales</taxon>
        <taxon>Streptomycetaceae</taxon>
        <taxon>Streptomyces</taxon>
    </lineage>
</organism>
<dbReference type="InterPro" id="IPR050437">
    <property type="entry name" value="Ribos_protein_bS1-like"/>
</dbReference>
<dbReference type="Proteomes" id="UP000318720">
    <property type="component" value="Unassembled WGS sequence"/>
</dbReference>
<keyword evidence="2" id="KW-0689">Ribosomal protein</keyword>
<dbReference type="Pfam" id="PF00575">
    <property type="entry name" value="S1"/>
    <property type="match status" value="2"/>
</dbReference>
<dbReference type="SMART" id="SM00316">
    <property type="entry name" value="S1"/>
    <property type="match status" value="2"/>
</dbReference>
<comment type="function">
    <text evidence="4">Binds mRNA; thus facilitating recognition of the initiation point. It is needed to translate mRNA with a short Shine-Dalgarno (SD) purine-rich sequence.</text>
</comment>
<proteinExistence type="inferred from homology"/>
<dbReference type="GO" id="GO:1990904">
    <property type="term" value="C:ribonucleoprotein complex"/>
    <property type="evidence" value="ECO:0007669"/>
    <property type="project" value="UniProtKB-KW"/>
</dbReference>
<evidence type="ECO:0000256" key="1">
    <source>
        <dbReference type="ARBA" id="ARBA00006767"/>
    </source>
</evidence>
<dbReference type="GO" id="GO:0006412">
    <property type="term" value="P:translation"/>
    <property type="evidence" value="ECO:0007669"/>
    <property type="project" value="TreeGrafter"/>
</dbReference>
<evidence type="ECO:0000256" key="3">
    <source>
        <dbReference type="ARBA" id="ARBA00023274"/>
    </source>
</evidence>
<dbReference type="Gene3D" id="2.40.50.140">
    <property type="entry name" value="Nucleic acid-binding proteins"/>
    <property type="match status" value="2"/>
</dbReference>
<dbReference type="InterPro" id="IPR003029">
    <property type="entry name" value="S1_domain"/>
</dbReference>
<evidence type="ECO:0000259" key="5">
    <source>
        <dbReference type="PROSITE" id="PS50126"/>
    </source>
</evidence>
<reference evidence="6 7" key="1">
    <citation type="submission" date="2019-03" db="EMBL/GenBank/DDBJ databases">
        <title>Comparative genomic analyses of the sweetpotato soil rot pathogen, Streptomyces ipomoeae.</title>
        <authorList>
            <person name="Ruschel Soares N."/>
            <person name="Badger J.H."/>
            <person name="Huguet-Tapia J.C."/>
            <person name="Clark C.A."/>
            <person name="Pettis G.S."/>
        </authorList>
    </citation>
    <scope>NUCLEOTIDE SEQUENCE [LARGE SCALE GENOMIC DNA]</scope>
    <source>
        <strain evidence="6 7">88-35</strain>
    </source>
</reference>
<dbReference type="EMBL" id="SPAZ01000103">
    <property type="protein sequence ID" value="TQE35645.1"/>
    <property type="molecule type" value="Genomic_DNA"/>
</dbReference>
<evidence type="ECO:0000313" key="6">
    <source>
        <dbReference type="EMBL" id="TQE35645.1"/>
    </source>
</evidence>
<accession>A0AAE8W668</accession>
<dbReference type="FunFam" id="2.40.50.140:FF:000103">
    <property type="entry name" value="protein RRP5 homolog"/>
    <property type="match status" value="1"/>
</dbReference>
<feature type="domain" description="S1 motif" evidence="5">
    <location>
        <begin position="31"/>
        <end position="107"/>
    </location>
</feature>
<evidence type="ECO:0000256" key="4">
    <source>
        <dbReference type="ARBA" id="ARBA00025604"/>
    </source>
</evidence>
<protein>
    <submittedName>
        <fullName evidence="6">S1 RNA-binding domain-containing protein</fullName>
    </submittedName>
</protein>
<dbReference type="GO" id="GO:0003735">
    <property type="term" value="F:structural constituent of ribosome"/>
    <property type="evidence" value="ECO:0007669"/>
    <property type="project" value="TreeGrafter"/>
</dbReference>
<evidence type="ECO:0000313" key="7">
    <source>
        <dbReference type="Proteomes" id="UP000318720"/>
    </source>
</evidence>
<gene>
    <name evidence="6" type="ORF">Sipo8835_12635</name>
</gene>
<dbReference type="GO" id="GO:0005840">
    <property type="term" value="C:ribosome"/>
    <property type="evidence" value="ECO:0007669"/>
    <property type="project" value="UniProtKB-KW"/>
</dbReference>
<feature type="domain" description="S1 motif" evidence="5">
    <location>
        <begin position="124"/>
        <end position="193"/>
    </location>
</feature>
<name>A0AAE8W668_9ACTN</name>
<sequence>MFGCVRGGVVVRLRAVETPELWEFLGGLRVGEVLSGTVASIESFGVFVALDDGPAHPIFPGVGFITFPELSWRHFSDPSDVVRVGERVSCEFLQFDTWNGEARLSLRAMRPDPFREFADRAEAGRVLRGRVTKLIPFGVFVEVADGVTGLVHLSELTEEAVETPDGVVEVGDEVTVVVLELDLERRRLTLSRIRAGGGLRGQQGWDDEGASETLA</sequence>
<dbReference type="PROSITE" id="PS50126">
    <property type="entry name" value="S1"/>
    <property type="match status" value="2"/>
</dbReference>
<comment type="similarity">
    <text evidence="1">Belongs to the bacterial ribosomal protein bS1 family.</text>
</comment>
<keyword evidence="3" id="KW-0687">Ribonucleoprotein</keyword>
<dbReference type="InterPro" id="IPR012340">
    <property type="entry name" value="NA-bd_OB-fold"/>
</dbReference>
<comment type="caution">
    <text evidence="6">The sequence shown here is derived from an EMBL/GenBank/DDBJ whole genome shotgun (WGS) entry which is preliminary data.</text>
</comment>
<dbReference type="GO" id="GO:0003729">
    <property type="term" value="F:mRNA binding"/>
    <property type="evidence" value="ECO:0007669"/>
    <property type="project" value="TreeGrafter"/>
</dbReference>
<dbReference type="PANTHER" id="PTHR10724:SF7">
    <property type="entry name" value="SMALL RIBOSOMAL SUBUNIT PROTEIN BS1C"/>
    <property type="match status" value="1"/>
</dbReference>
<dbReference type="AlphaFoldDB" id="A0AAE8W668"/>
<dbReference type="PANTHER" id="PTHR10724">
    <property type="entry name" value="30S RIBOSOMAL PROTEIN S1"/>
    <property type="match status" value="1"/>
</dbReference>